<dbReference type="SUPFAM" id="SSF56300">
    <property type="entry name" value="Metallo-dependent phosphatases"/>
    <property type="match status" value="1"/>
</dbReference>
<organism evidence="1 2">
    <name type="scientific">Amycolatopsis thermophila</name>
    <dbReference type="NCBI Taxonomy" id="206084"/>
    <lineage>
        <taxon>Bacteria</taxon>
        <taxon>Bacillati</taxon>
        <taxon>Actinomycetota</taxon>
        <taxon>Actinomycetes</taxon>
        <taxon>Pseudonocardiales</taxon>
        <taxon>Pseudonocardiaceae</taxon>
        <taxon>Amycolatopsis</taxon>
    </lineage>
</organism>
<protein>
    <submittedName>
        <fullName evidence="1">Calcineurin-like phosphoesterase family protein</fullName>
    </submittedName>
</protein>
<dbReference type="Proteomes" id="UP001229651">
    <property type="component" value="Unassembled WGS sequence"/>
</dbReference>
<sequence>MTGSVWFTSDTHFDHKLVSGLRGFDSPTEHDAAIVETWNSLVRPGDTVWHLGDVGMGRLSRFAHHVEQLHGTIHLVTGNHDECSPIHRGAHLKQREWLGVFASVQAFARIKLVHGRRVLLSHFPYTGDHGQDRFTQYRLRDEGMPLLHGHTHSSERGDGRQVHVGLDAWELRPVRTEEVAELLGVPGPAAG</sequence>
<accession>A0ABU0EMN7</accession>
<name>A0ABU0EMN7_9PSEU</name>
<proteinExistence type="predicted"/>
<dbReference type="RefSeq" id="WP_306988452.1">
    <property type="nucleotide sequence ID" value="NZ_JAUSUT010000001.1"/>
</dbReference>
<evidence type="ECO:0000313" key="2">
    <source>
        <dbReference type="Proteomes" id="UP001229651"/>
    </source>
</evidence>
<dbReference type="InterPro" id="IPR029052">
    <property type="entry name" value="Metallo-depent_PP-like"/>
</dbReference>
<gene>
    <name evidence="1" type="ORF">FB470_000542</name>
</gene>
<keyword evidence="2" id="KW-1185">Reference proteome</keyword>
<dbReference type="EMBL" id="JAUSUT010000001">
    <property type="protein sequence ID" value="MDQ0376548.1"/>
    <property type="molecule type" value="Genomic_DNA"/>
</dbReference>
<dbReference type="Gene3D" id="3.60.21.10">
    <property type="match status" value="1"/>
</dbReference>
<comment type="caution">
    <text evidence="1">The sequence shown here is derived from an EMBL/GenBank/DDBJ whole genome shotgun (WGS) entry which is preliminary data.</text>
</comment>
<evidence type="ECO:0000313" key="1">
    <source>
        <dbReference type="EMBL" id="MDQ0376548.1"/>
    </source>
</evidence>
<reference evidence="1 2" key="1">
    <citation type="submission" date="2023-07" db="EMBL/GenBank/DDBJ databases">
        <title>Sequencing the genomes of 1000 actinobacteria strains.</title>
        <authorList>
            <person name="Klenk H.-P."/>
        </authorList>
    </citation>
    <scope>NUCLEOTIDE SEQUENCE [LARGE SCALE GENOMIC DNA]</scope>
    <source>
        <strain evidence="1 2">DSM 45805</strain>
    </source>
</reference>